<dbReference type="SUPFAM" id="SSF53448">
    <property type="entry name" value="Nucleotide-diphospho-sugar transferases"/>
    <property type="match status" value="1"/>
</dbReference>
<dbReference type="Gene3D" id="3.90.550.10">
    <property type="entry name" value="Spore Coat Polysaccharide Biosynthesis Protein SpsA, Chain A"/>
    <property type="match status" value="1"/>
</dbReference>
<dbReference type="EMBL" id="AP026974">
    <property type="protein sequence ID" value="BDT78431.1"/>
    <property type="molecule type" value="Genomic_DNA"/>
</dbReference>
<evidence type="ECO:0000313" key="6">
    <source>
        <dbReference type="Proteomes" id="UP001211204"/>
    </source>
</evidence>
<proteinExistence type="inferred from homology"/>
<reference evidence="5 6" key="1">
    <citation type="submission" date="2022-11" db="EMBL/GenBank/DDBJ databases">
        <title>Complete Genome Sequences of three Polynucleobacter sp. Subcluster PnecC Strains KF022, KF023, and KF032 Isolated from a Shallow Eutrophic Lake in Japan.</title>
        <authorList>
            <person name="Ogata Y."/>
            <person name="Watanabe K."/>
            <person name="Takemine S."/>
            <person name="Shindo C."/>
            <person name="Kurokawa R."/>
            <person name="Suda W."/>
        </authorList>
    </citation>
    <scope>NUCLEOTIDE SEQUENCE [LARGE SCALE GENOMIC DNA]</scope>
    <source>
        <strain evidence="5 6">KF032</strain>
    </source>
</reference>
<keyword evidence="6" id="KW-1185">Reference proteome</keyword>
<dbReference type="Pfam" id="PF00535">
    <property type="entry name" value="Glycos_transf_2"/>
    <property type="match status" value="1"/>
</dbReference>
<dbReference type="InterPro" id="IPR029044">
    <property type="entry name" value="Nucleotide-diphossugar_trans"/>
</dbReference>
<evidence type="ECO:0000313" key="5">
    <source>
        <dbReference type="EMBL" id="BDT78431.1"/>
    </source>
</evidence>
<keyword evidence="3 5" id="KW-0808">Transferase</keyword>
<gene>
    <name evidence="5" type="primary">rfaG</name>
    <name evidence="5" type="ORF">PKF032_03190</name>
</gene>
<dbReference type="Proteomes" id="UP001211204">
    <property type="component" value="Chromosome"/>
</dbReference>
<evidence type="ECO:0000256" key="2">
    <source>
        <dbReference type="ARBA" id="ARBA00022676"/>
    </source>
</evidence>
<dbReference type="GO" id="GO:0016740">
    <property type="term" value="F:transferase activity"/>
    <property type="evidence" value="ECO:0007669"/>
    <property type="project" value="UniProtKB-KW"/>
</dbReference>
<feature type="domain" description="Glycosyltransferase 2-like" evidence="4">
    <location>
        <begin position="6"/>
        <end position="108"/>
    </location>
</feature>
<keyword evidence="2" id="KW-0328">Glycosyltransferase</keyword>
<dbReference type="PANTHER" id="PTHR43179:SF12">
    <property type="entry name" value="GALACTOFURANOSYLTRANSFERASE GLFT2"/>
    <property type="match status" value="1"/>
</dbReference>
<protein>
    <submittedName>
        <fullName evidence="5">Glycosyl transferase</fullName>
    </submittedName>
</protein>
<dbReference type="PANTHER" id="PTHR43179">
    <property type="entry name" value="RHAMNOSYLTRANSFERASE WBBL"/>
    <property type="match status" value="1"/>
</dbReference>
<sequence length="289" mass="33594">MTICAIIITYHPSAEVIKNIEIIGAMVDKVVVYDNTPGESEVIKSLGSISGIEVFHQGKNDGLGTALNFGLDYALEQHFDWLATFDQDSRPTANMFEKMLRDYERYPDYDRVRILAPRHLNPLLEDELLAIETNRNLPPIKRKTVITSGNLIYLHCIDKNLRFDEDLFIDSVDHDFCLKVLGRNEIILECENALLIHSIGDISYHRHAGVTVHATNHVPLRHYYMMRNRLYIWMRYFFSFPEWVISDIFAHLKMIARLLMLEEKKLLKLNYMTKGFLDFLRGKKGSLDD</sequence>
<evidence type="ECO:0000256" key="1">
    <source>
        <dbReference type="ARBA" id="ARBA00006739"/>
    </source>
</evidence>
<evidence type="ECO:0000256" key="3">
    <source>
        <dbReference type="ARBA" id="ARBA00022679"/>
    </source>
</evidence>
<dbReference type="CDD" id="cd02526">
    <property type="entry name" value="GT2_RfbF_like"/>
    <property type="match status" value="1"/>
</dbReference>
<evidence type="ECO:0000259" key="4">
    <source>
        <dbReference type="Pfam" id="PF00535"/>
    </source>
</evidence>
<dbReference type="RefSeq" id="WP_281745617.1">
    <property type="nucleotide sequence ID" value="NZ_AP026974.1"/>
</dbReference>
<accession>A0ABM8CKR4</accession>
<name>A0ABM8CKR4_9BURK</name>
<dbReference type="InterPro" id="IPR001173">
    <property type="entry name" value="Glyco_trans_2-like"/>
</dbReference>
<organism evidence="5 6">
    <name type="scientific">Polynucleobacter yangtzensis</name>
    <dbReference type="NCBI Taxonomy" id="1743159"/>
    <lineage>
        <taxon>Bacteria</taxon>
        <taxon>Pseudomonadati</taxon>
        <taxon>Pseudomonadota</taxon>
        <taxon>Betaproteobacteria</taxon>
        <taxon>Burkholderiales</taxon>
        <taxon>Burkholderiaceae</taxon>
        <taxon>Polynucleobacter</taxon>
    </lineage>
</organism>
<comment type="similarity">
    <text evidence="1">Belongs to the glycosyltransferase 2 family.</text>
</comment>